<gene>
    <name evidence="2" type="ORF">PILCRDRAFT_12092</name>
</gene>
<reference evidence="2 3" key="1">
    <citation type="submission" date="2014-04" db="EMBL/GenBank/DDBJ databases">
        <authorList>
            <consortium name="DOE Joint Genome Institute"/>
            <person name="Kuo A."/>
            <person name="Tarkka M."/>
            <person name="Buscot F."/>
            <person name="Kohler A."/>
            <person name="Nagy L.G."/>
            <person name="Floudas D."/>
            <person name="Copeland A."/>
            <person name="Barry K.W."/>
            <person name="Cichocki N."/>
            <person name="Veneault-Fourrey C."/>
            <person name="LaButti K."/>
            <person name="Lindquist E.A."/>
            <person name="Lipzen A."/>
            <person name="Lundell T."/>
            <person name="Morin E."/>
            <person name="Murat C."/>
            <person name="Sun H."/>
            <person name="Tunlid A."/>
            <person name="Henrissat B."/>
            <person name="Grigoriev I.V."/>
            <person name="Hibbett D.S."/>
            <person name="Martin F."/>
            <person name="Nordberg H.P."/>
            <person name="Cantor M.N."/>
            <person name="Hua S.X."/>
        </authorList>
    </citation>
    <scope>NUCLEOTIDE SEQUENCE [LARGE SCALE GENOMIC DNA]</scope>
    <source>
        <strain evidence="2 3">F 1598</strain>
    </source>
</reference>
<name>A0A0C3FBZ5_PILCF</name>
<dbReference type="HOGENOM" id="CLU_021112_0_0_1"/>
<reference evidence="3" key="2">
    <citation type="submission" date="2015-01" db="EMBL/GenBank/DDBJ databases">
        <title>Evolutionary Origins and Diversification of the Mycorrhizal Mutualists.</title>
        <authorList>
            <consortium name="DOE Joint Genome Institute"/>
            <consortium name="Mycorrhizal Genomics Consortium"/>
            <person name="Kohler A."/>
            <person name="Kuo A."/>
            <person name="Nagy L.G."/>
            <person name="Floudas D."/>
            <person name="Copeland A."/>
            <person name="Barry K.W."/>
            <person name="Cichocki N."/>
            <person name="Veneault-Fourrey C."/>
            <person name="LaButti K."/>
            <person name="Lindquist E.A."/>
            <person name="Lipzen A."/>
            <person name="Lundell T."/>
            <person name="Morin E."/>
            <person name="Murat C."/>
            <person name="Riley R."/>
            <person name="Ohm R."/>
            <person name="Sun H."/>
            <person name="Tunlid A."/>
            <person name="Henrissat B."/>
            <person name="Grigoriev I.V."/>
            <person name="Hibbett D.S."/>
            <person name="Martin F."/>
        </authorList>
    </citation>
    <scope>NUCLEOTIDE SEQUENCE [LARGE SCALE GENOMIC DNA]</scope>
    <source>
        <strain evidence="3">F 1598</strain>
    </source>
</reference>
<evidence type="ECO:0000313" key="2">
    <source>
        <dbReference type="EMBL" id="KIM77266.1"/>
    </source>
</evidence>
<dbReference type="Proteomes" id="UP000054166">
    <property type="component" value="Unassembled WGS sequence"/>
</dbReference>
<evidence type="ECO:0000313" key="3">
    <source>
        <dbReference type="Proteomes" id="UP000054166"/>
    </source>
</evidence>
<sequence>MRTEQPENSLRQHELASGIGKNDQGEALPSAFTTVANPRTAKKSDKDPCFEPAPLRTNCLVVTGESHFRNDNTPNTTFLEWVLKIPDEDSLENHVATVAHYIDFVRRRKESPLITAHKQWFILYLMTRSWKKMHRRISHWSSQGFIFCLSQVDEIALRAAVKPAVSLLQNDTRLSTKLIDMDHSGIIQDIFANTTTNMRSTIASLLAACRDMQTMPRPDRREHLDDVSGLYNRSTCFEFHQLLVFTLLSFRKALDRYTQAHSQHWKKPDPQNFVDLVNCAKDVFECGSLLWSIAYSQILQNHLIVLRNNGWLTLSLLWEYQFPTTFARTKNQVIVQPTGEVDEGTDEAGKSGEGGVKGGEVEDCENDGGMSEGEEFRAIADKAVYSDDANGDLAGAFLEWIHLQVDRFQASHKITSFMKRARTPRVDLTLLAVRRPEPKLAGEVLEPWRKTIRSLCAKSKGVGSEEIISILKKKIDQGVKKTPKDTIFHKFNFSGTETYEYNATVHCEAALAGLYKFPGTVVCDDALRAHIRNFDNSTIAVSNLCCPVCWELLKILRNDDSTDFHVDGHHKTLFQVELPEWLPLEIVVNLTARFEKILLEQINTMVHPSGQSRDGLSSDSSEGEEDVIAMQSYSFRHRLS</sequence>
<proteinExistence type="predicted"/>
<dbReference type="STRING" id="765440.A0A0C3FBZ5"/>
<dbReference type="EMBL" id="KN833026">
    <property type="protein sequence ID" value="KIM77266.1"/>
    <property type="molecule type" value="Genomic_DNA"/>
</dbReference>
<feature type="compositionally biased region" description="Basic and acidic residues" evidence="1">
    <location>
        <begin position="1"/>
        <end position="14"/>
    </location>
</feature>
<dbReference type="OrthoDB" id="4137658at2759"/>
<dbReference type="InParanoid" id="A0A0C3FBZ5"/>
<protein>
    <submittedName>
        <fullName evidence="2">Uncharacterized protein</fullName>
    </submittedName>
</protein>
<feature type="region of interest" description="Disordered" evidence="1">
    <location>
        <begin position="1"/>
        <end position="28"/>
    </location>
</feature>
<organism evidence="2 3">
    <name type="scientific">Piloderma croceum (strain F 1598)</name>
    <dbReference type="NCBI Taxonomy" id="765440"/>
    <lineage>
        <taxon>Eukaryota</taxon>
        <taxon>Fungi</taxon>
        <taxon>Dikarya</taxon>
        <taxon>Basidiomycota</taxon>
        <taxon>Agaricomycotina</taxon>
        <taxon>Agaricomycetes</taxon>
        <taxon>Agaricomycetidae</taxon>
        <taxon>Atheliales</taxon>
        <taxon>Atheliaceae</taxon>
        <taxon>Piloderma</taxon>
    </lineage>
</organism>
<keyword evidence="3" id="KW-1185">Reference proteome</keyword>
<accession>A0A0C3FBZ5</accession>
<dbReference type="AlphaFoldDB" id="A0A0C3FBZ5"/>
<feature type="region of interest" description="Disordered" evidence="1">
    <location>
        <begin position="341"/>
        <end position="368"/>
    </location>
</feature>
<evidence type="ECO:0000256" key="1">
    <source>
        <dbReference type="SAM" id="MobiDB-lite"/>
    </source>
</evidence>